<name>F0ZXR8_DICPU</name>
<dbReference type="GeneID" id="10505957"/>
<dbReference type="RefSeq" id="XP_003292206.1">
    <property type="nucleotide sequence ID" value="XM_003292158.1"/>
</dbReference>
<dbReference type="Proteomes" id="UP000001064">
    <property type="component" value="Unassembled WGS sequence"/>
</dbReference>
<gene>
    <name evidence="1" type="ORF">DICPUDRAFT_156909</name>
</gene>
<reference evidence="2" key="1">
    <citation type="journal article" date="2011" name="Genome Biol.">
        <title>Comparative genomics of the social amoebae Dictyostelium discoideum and Dictyostelium purpureum.</title>
        <authorList>
            <consortium name="US DOE Joint Genome Institute (JGI-PGF)"/>
            <person name="Sucgang R."/>
            <person name="Kuo A."/>
            <person name="Tian X."/>
            <person name="Salerno W."/>
            <person name="Parikh A."/>
            <person name="Feasley C.L."/>
            <person name="Dalin E."/>
            <person name="Tu H."/>
            <person name="Huang E."/>
            <person name="Barry K."/>
            <person name="Lindquist E."/>
            <person name="Shapiro H."/>
            <person name="Bruce D."/>
            <person name="Schmutz J."/>
            <person name="Salamov A."/>
            <person name="Fey P."/>
            <person name="Gaudet P."/>
            <person name="Anjard C."/>
            <person name="Babu M.M."/>
            <person name="Basu S."/>
            <person name="Bushmanova Y."/>
            <person name="van der Wel H."/>
            <person name="Katoh-Kurasawa M."/>
            <person name="Dinh C."/>
            <person name="Coutinho P.M."/>
            <person name="Saito T."/>
            <person name="Elias M."/>
            <person name="Schaap P."/>
            <person name="Kay R.R."/>
            <person name="Henrissat B."/>
            <person name="Eichinger L."/>
            <person name="Rivero F."/>
            <person name="Putnam N.H."/>
            <person name="West C.M."/>
            <person name="Loomis W.F."/>
            <person name="Chisholm R.L."/>
            <person name="Shaulsky G."/>
            <person name="Strassmann J.E."/>
            <person name="Queller D.C."/>
            <person name="Kuspa A."/>
            <person name="Grigoriev I.V."/>
        </authorList>
    </citation>
    <scope>NUCLEOTIDE SEQUENCE [LARGE SCALE GENOMIC DNA]</scope>
    <source>
        <strain evidence="2">QSDP1</strain>
    </source>
</reference>
<organism evidence="1 2">
    <name type="scientific">Dictyostelium purpureum</name>
    <name type="common">Slime mold</name>
    <dbReference type="NCBI Taxonomy" id="5786"/>
    <lineage>
        <taxon>Eukaryota</taxon>
        <taxon>Amoebozoa</taxon>
        <taxon>Evosea</taxon>
        <taxon>Eumycetozoa</taxon>
        <taxon>Dictyostelia</taxon>
        <taxon>Dictyosteliales</taxon>
        <taxon>Dictyosteliaceae</taxon>
        <taxon>Dictyostelium</taxon>
    </lineage>
</organism>
<dbReference type="VEuPathDB" id="AmoebaDB:DICPUDRAFT_156909"/>
<dbReference type="EMBL" id="GL871265">
    <property type="protein sequence ID" value="EGC31261.1"/>
    <property type="molecule type" value="Genomic_DNA"/>
</dbReference>
<proteinExistence type="predicted"/>
<dbReference type="KEGG" id="dpp:DICPUDRAFT_156909"/>
<dbReference type="InParanoid" id="F0ZXR8"/>
<evidence type="ECO:0000313" key="2">
    <source>
        <dbReference type="Proteomes" id="UP000001064"/>
    </source>
</evidence>
<accession>F0ZXR8</accession>
<dbReference type="AlphaFoldDB" id="F0ZXR8"/>
<keyword evidence="2" id="KW-1185">Reference proteome</keyword>
<protein>
    <submittedName>
        <fullName evidence="1">Uncharacterized protein</fullName>
    </submittedName>
</protein>
<evidence type="ECO:0000313" key="1">
    <source>
        <dbReference type="EMBL" id="EGC31261.1"/>
    </source>
</evidence>
<sequence length="58" mass="6836">MDGTLKHLLYWHHDTNNGKLFHRFFHEDYLNPKTGESINSTFGPTLADLSAYCEYIQF</sequence>